<name>A0A1B7NEM9_9AGAM</name>
<dbReference type="OrthoDB" id="7392499at2759"/>
<gene>
    <name evidence="1" type="ORF">K503DRAFT_681475</name>
</gene>
<dbReference type="EMBL" id="KV448140">
    <property type="protein sequence ID" value="OAX43307.1"/>
    <property type="molecule type" value="Genomic_DNA"/>
</dbReference>
<sequence length="98" mass="11504">MFEKRWTDFFTQIPQPMHRNSEMNAILSVDFTSMQSLPRISISWSNPPVHLSVTFLHSWAHRFGLQRFESTMAIRVILSAIFVIYRGRLVSIFCSQRA</sequence>
<organism evidence="1 2">
    <name type="scientific">Rhizopogon vinicolor AM-OR11-026</name>
    <dbReference type="NCBI Taxonomy" id="1314800"/>
    <lineage>
        <taxon>Eukaryota</taxon>
        <taxon>Fungi</taxon>
        <taxon>Dikarya</taxon>
        <taxon>Basidiomycota</taxon>
        <taxon>Agaricomycotina</taxon>
        <taxon>Agaricomycetes</taxon>
        <taxon>Agaricomycetidae</taxon>
        <taxon>Boletales</taxon>
        <taxon>Suillineae</taxon>
        <taxon>Rhizopogonaceae</taxon>
        <taxon>Rhizopogon</taxon>
    </lineage>
</organism>
<protein>
    <submittedName>
        <fullName evidence="1">Uncharacterized protein</fullName>
    </submittedName>
</protein>
<evidence type="ECO:0000313" key="2">
    <source>
        <dbReference type="Proteomes" id="UP000092154"/>
    </source>
</evidence>
<proteinExistence type="predicted"/>
<dbReference type="AlphaFoldDB" id="A0A1B7NEM9"/>
<keyword evidence="2" id="KW-1185">Reference proteome</keyword>
<evidence type="ECO:0000313" key="1">
    <source>
        <dbReference type="EMBL" id="OAX43307.1"/>
    </source>
</evidence>
<dbReference type="InParanoid" id="A0A1B7NEM9"/>
<dbReference type="Proteomes" id="UP000092154">
    <property type="component" value="Unassembled WGS sequence"/>
</dbReference>
<reference evidence="1 2" key="1">
    <citation type="submission" date="2016-06" db="EMBL/GenBank/DDBJ databases">
        <title>Comparative genomics of the ectomycorrhizal sister species Rhizopogon vinicolor and Rhizopogon vesiculosus (Basidiomycota: Boletales) reveals a divergence of the mating type B locus.</title>
        <authorList>
            <consortium name="DOE Joint Genome Institute"/>
            <person name="Mujic A.B."/>
            <person name="Kuo A."/>
            <person name="Tritt A."/>
            <person name="Lipzen A."/>
            <person name="Chen C."/>
            <person name="Johnson J."/>
            <person name="Sharma A."/>
            <person name="Barry K."/>
            <person name="Grigoriev I.V."/>
            <person name="Spatafora J.W."/>
        </authorList>
    </citation>
    <scope>NUCLEOTIDE SEQUENCE [LARGE SCALE GENOMIC DNA]</scope>
    <source>
        <strain evidence="1 2">AM-OR11-026</strain>
    </source>
</reference>
<accession>A0A1B7NEM9</accession>